<feature type="region of interest" description="Disordered" evidence="1">
    <location>
        <begin position="94"/>
        <end position="113"/>
    </location>
</feature>
<proteinExistence type="predicted"/>
<gene>
    <name evidence="2" type="ORF">110_00144</name>
</gene>
<dbReference type="Proteomes" id="UP001431544">
    <property type="component" value="Segment"/>
</dbReference>
<dbReference type="EMBL" id="OQ448195">
    <property type="protein sequence ID" value="WJJ58308.1"/>
    <property type="molecule type" value="Genomic_DNA"/>
</dbReference>
<reference evidence="2" key="1">
    <citation type="journal article" date="2023" name="Front. Cell. Infect. Microbiol.">
        <title>Isolation and in vitro characterization of novel S. epidermidis phages for therapeutic applications.</title>
        <authorList>
            <person name="Strancar V."/>
            <person name="Marusic M."/>
            <person name="Tusar J."/>
            <person name="Pracek N."/>
            <person name="Kolenc M."/>
            <person name="Suster K."/>
            <person name="Horvat S."/>
            <person name="Janez N."/>
            <person name="Peterka M."/>
        </authorList>
    </citation>
    <scope>NUCLEOTIDE SEQUENCE</scope>
</reference>
<evidence type="ECO:0000256" key="1">
    <source>
        <dbReference type="SAM" id="MobiDB-lite"/>
    </source>
</evidence>
<protein>
    <submittedName>
        <fullName evidence="2">Uncharacterized protein</fullName>
    </submittedName>
</protein>
<name>A0AAX3Y5L4_9CAUD</name>
<evidence type="ECO:0000313" key="2">
    <source>
        <dbReference type="EMBL" id="WJJ58308.1"/>
    </source>
</evidence>
<accession>A0AAX3Y5L4</accession>
<evidence type="ECO:0000313" key="3">
    <source>
        <dbReference type="Proteomes" id="UP001431544"/>
    </source>
</evidence>
<organism evidence="2 3">
    <name type="scientific">Staphylococcus phage 110</name>
    <dbReference type="NCBI Taxonomy" id="3038194"/>
    <lineage>
        <taxon>Viruses</taxon>
        <taxon>Duplodnaviria</taxon>
        <taxon>Heunggongvirae</taxon>
        <taxon>Uroviricota</taxon>
        <taxon>Caudoviricetes</taxon>
        <taxon>Herelleviridae</taxon>
        <taxon>Twortvirinae</taxon>
        <taxon>Sepunavirus</taxon>
    </lineage>
</organism>
<sequence length="113" mass="13432">MRFDSIDLKNYIDKYGRMNDKGIKNIDLGKGYEIQYKKPNVFSNYLLFCKNGKTVLEVELSDLNKLEQLNKDIELHSSVFDLIDELHEDLTRKENEKKRKQRRIESSVKDFLS</sequence>